<dbReference type="EMBL" id="KN434148">
    <property type="protein sequence ID" value="KHG25875.1"/>
    <property type="molecule type" value="Genomic_DNA"/>
</dbReference>
<dbReference type="GO" id="GO:0003714">
    <property type="term" value="F:transcription corepressor activity"/>
    <property type="evidence" value="ECO:0007669"/>
    <property type="project" value="InterPro"/>
</dbReference>
<feature type="region of interest" description="Disordered" evidence="1">
    <location>
        <begin position="1"/>
        <end position="23"/>
    </location>
</feature>
<reference evidence="3" key="1">
    <citation type="submission" date="2014-09" db="EMBL/GenBank/DDBJ databases">
        <authorList>
            <person name="Mudge J."/>
            <person name="Ramaraj T."/>
            <person name="Lindquist I.E."/>
            <person name="Bharti A.K."/>
            <person name="Sundararajan A."/>
            <person name="Cameron C.T."/>
            <person name="Woodward J.E."/>
            <person name="May G.D."/>
            <person name="Brubaker C."/>
            <person name="Broadhvest J."/>
            <person name="Wilkins T.A."/>
        </authorList>
    </citation>
    <scope>NUCLEOTIDE SEQUENCE</scope>
    <source>
        <strain evidence="3">cv. AKA8401</strain>
    </source>
</reference>
<evidence type="ECO:0000313" key="2">
    <source>
        <dbReference type="EMBL" id="KHG25875.1"/>
    </source>
</evidence>
<dbReference type="InterPro" id="IPR044716">
    <property type="entry name" value="LEUNIG-like"/>
</dbReference>
<sequence length="71" mass="7746">MDGFVEDGPLDDNVESFSSHEETDPIDAVGRCFTFMEVNSVRASRNKVICCDFSSDGKFLATGGHDKKAVL</sequence>
<keyword evidence="3" id="KW-1185">Reference proteome</keyword>
<dbReference type="PANTHER" id="PTHR44376:SF5">
    <property type="entry name" value="TRANSCRIPTIONAL COREPRESSOR LEUNIG ISOFORM X1"/>
    <property type="match status" value="1"/>
</dbReference>
<dbReference type="AlphaFoldDB" id="A0A0B0PLJ2"/>
<dbReference type="Gene3D" id="2.130.10.10">
    <property type="entry name" value="YVTN repeat-like/Quinoprotein amine dehydrogenase"/>
    <property type="match status" value="1"/>
</dbReference>
<organism evidence="2 3">
    <name type="scientific">Gossypium arboreum</name>
    <name type="common">Tree cotton</name>
    <name type="synonym">Gossypium nanking</name>
    <dbReference type="NCBI Taxonomy" id="29729"/>
    <lineage>
        <taxon>Eukaryota</taxon>
        <taxon>Viridiplantae</taxon>
        <taxon>Streptophyta</taxon>
        <taxon>Embryophyta</taxon>
        <taxon>Tracheophyta</taxon>
        <taxon>Spermatophyta</taxon>
        <taxon>Magnoliopsida</taxon>
        <taxon>eudicotyledons</taxon>
        <taxon>Gunneridae</taxon>
        <taxon>Pentapetalae</taxon>
        <taxon>rosids</taxon>
        <taxon>malvids</taxon>
        <taxon>Malvales</taxon>
        <taxon>Malvaceae</taxon>
        <taxon>Malvoideae</taxon>
        <taxon>Gossypium</taxon>
    </lineage>
</organism>
<dbReference type="PANTHER" id="PTHR44376">
    <property type="entry name" value="TRANSCRIPTIONAL REGULATOR OF FILAMENTOUS GROWTH FLO8"/>
    <property type="match status" value="1"/>
</dbReference>
<dbReference type="SUPFAM" id="SSF50978">
    <property type="entry name" value="WD40 repeat-like"/>
    <property type="match status" value="1"/>
</dbReference>
<dbReference type="InterPro" id="IPR036322">
    <property type="entry name" value="WD40_repeat_dom_sf"/>
</dbReference>
<dbReference type="Pfam" id="PF00400">
    <property type="entry name" value="WD40"/>
    <property type="match status" value="1"/>
</dbReference>
<dbReference type="Proteomes" id="UP000032142">
    <property type="component" value="Unassembled WGS sequence"/>
</dbReference>
<feature type="compositionally biased region" description="Acidic residues" evidence="1">
    <location>
        <begin position="1"/>
        <end position="14"/>
    </location>
</feature>
<evidence type="ECO:0000313" key="3">
    <source>
        <dbReference type="Proteomes" id="UP000032142"/>
    </source>
</evidence>
<dbReference type="InterPro" id="IPR015943">
    <property type="entry name" value="WD40/YVTN_repeat-like_dom_sf"/>
</dbReference>
<evidence type="ECO:0000256" key="1">
    <source>
        <dbReference type="SAM" id="MobiDB-lite"/>
    </source>
</evidence>
<proteinExistence type="predicted"/>
<gene>
    <name evidence="2" type="ORF">F383_05283</name>
</gene>
<accession>A0A0B0PLJ2</accession>
<name>A0A0B0PLJ2_GOSAR</name>
<protein>
    <submittedName>
        <fullName evidence="2">Transcriptional corepressor LEUNIG-like protein</fullName>
    </submittedName>
</protein>
<dbReference type="InterPro" id="IPR001680">
    <property type="entry name" value="WD40_rpt"/>
</dbReference>